<dbReference type="Proteomes" id="UP000221167">
    <property type="component" value="Segment"/>
</dbReference>
<dbReference type="KEGG" id="vg:64946192"/>
<gene>
    <name evidence="2" type="primary">10</name>
    <name evidence="2" type="ORF">PBI_STASIA_10</name>
</gene>
<keyword evidence="1" id="KW-0812">Transmembrane</keyword>
<organism evidence="2 3">
    <name type="scientific">Mycobacterium phage Stasia</name>
    <dbReference type="NCBI Taxonomy" id="1897548"/>
    <lineage>
        <taxon>Viruses</taxon>
        <taxon>Duplodnaviria</taxon>
        <taxon>Heunggongvirae</taxon>
        <taxon>Uroviricota</taxon>
        <taxon>Caudoviricetes</taxon>
        <taxon>Backyardiganvirus</taxon>
        <taxon>Backyardiganvirus stasia</taxon>
    </lineage>
</organism>
<feature type="transmembrane region" description="Helical" evidence="1">
    <location>
        <begin position="9"/>
        <end position="28"/>
    </location>
</feature>
<keyword evidence="1" id="KW-1032">Host cell membrane</keyword>
<dbReference type="GO" id="GO:0140911">
    <property type="term" value="F:pore-forming activity"/>
    <property type="evidence" value="ECO:0007669"/>
    <property type="project" value="UniProtKB-UniRule"/>
</dbReference>
<dbReference type="HAMAP" id="MF_04168">
    <property type="entry name" value="HOLIN_D29"/>
    <property type="match status" value="1"/>
</dbReference>
<name>A0A1D8EUK7_9CAUD</name>
<comment type="subcellular location">
    <subcellularLocation>
        <location evidence="1">Host cell inner membrane</location>
        <topology evidence="1">Multi-pass membrane protein</topology>
    </subcellularLocation>
</comment>
<dbReference type="GO" id="GO:0020002">
    <property type="term" value="C:host cell plasma membrane"/>
    <property type="evidence" value="ECO:0007669"/>
    <property type="project" value="UniProtKB-SubCell"/>
</dbReference>
<dbReference type="GO" id="GO:0016020">
    <property type="term" value="C:membrane"/>
    <property type="evidence" value="ECO:0007669"/>
    <property type="project" value="UniProtKB-UniRule"/>
</dbReference>
<reference evidence="2 3" key="1">
    <citation type="submission" date="2016-07" db="EMBL/GenBank/DDBJ databases">
        <authorList>
            <person name="Pillay S."/>
            <person name="Muniram S."/>
            <person name="Rampersadh K."/>
            <person name="Moraka N.O."/>
            <person name="Mfene A."/>
            <person name="Sigauque P.S."/>
            <person name="Komo N."/>
            <person name="Mazeka N.P."/>
            <person name="Garlena R.A."/>
            <person name="Russell D.A."/>
            <person name="Bowman C.A."/>
            <person name="Rubin E."/>
            <person name="Larsen M.H."/>
            <person name="Guerrero C.A."/>
            <person name="Jacobs-Sera D."/>
            <person name="Hatfull G.F."/>
        </authorList>
    </citation>
    <scope>NUCLEOTIDE SEQUENCE [LARGE SCALE GENOMIC DNA]</scope>
</reference>
<keyword evidence="3" id="KW-1185">Reference proteome</keyword>
<accession>A0A1D8EUK7</accession>
<keyword evidence="1" id="KW-0578">Host cell lysis by virus</keyword>
<dbReference type="GeneID" id="64946192"/>
<keyword evidence="1" id="KW-1043">Host membrane</keyword>
<comment type="caution">
    <text evidence="1">Lacks conserved residue(s) required for the propagation of feature annotation.</text>
</comment>
<keyword evidence="1" id="KW-0472">Membrane</keyword>
<evidence type="ECO:0000313" key="2">
    <source>
        <dbReference type="EMBL" id="AOT24666.1"/>
    </source>
</evidence>
<dbReference type="GO" id="GO:0031640">
    <property type="term" value="P:killing of cells of another organism"/>
    <property type="evidence" value="ECO:0007669"/>
    <property type="project" value="UniProtKB-KW"/>
</dbReference>
<comment type="function">
    <text evidence="1">Accumulates harmlessly in the cytoplasmic membrane until it reaches a critical concentration that triggers the formation of micron-scale pores (holes) causing host cell membrane disruption and endolysin escape into the periplasmic space. Determines the precise timing of host cell lysis. Participates with the endolysin protein in the sequential events which lead to the programmed host cell lysis releasing the mature viral particles from the host cell.</text>
</comment>
<evidence type="ECO:0000313" key="3">
    <source>
        <dbReference type="Proteomes" id="UP000221167"/>
    </source>
</evidence>
<sequence>MSPKLRETLYYLGTIVPGVLGIALIWGGIDAGAANSIGDILAGAFALLGASAPAVAAKKVHEQRKDGTLEPQAPVDQIVNSVQAVLEAQAKATAEVERVKQVVTGAINVIPGLGPLASQAINAIPTDLGQAVQAVNSFPTQMAYSQQFSDYRAPWDR</sequence>
<feature type="transmembrane region" description="Helical" evidence="1">
    <location>
        <begin position="40"/>
        <end position="57"/>
    </location>
</feature>
<dbReference type="EMBL" id="KX641260">
    <property type="protein sequence ID" value="AOT24666.1"/>
    <property type="molecule type" value="Genomic_DNA"/>
</dbReference>
<evidence type="ECO:0000256" key="1">
    <source>
        <dbReference type="HAMAP-Rule" id="MF_04168"/>
    </source>
</evidence>
<protein>
    <recommendedName>
        <fullName evidence="1">Holin</fullName>
    </recommendedName>
</protein>
<dbReference type="Pfam" id="PF16081">
    <property type="entry name" value="Phage_holin_7_1"/>
    <property type="match status" value="1"/>
</dbReference>
<keyword evidence="1" id="KW-1133">Transmembrane helix</keyword>
<keyword evidence="1" id="KW-1188">Viral release from host cell</keyword>
<comment type="similarity">
    <text evidence="1">Belongs to the D29 holin family.</text>
</comment>
<keyword evidence="1" id="KW-1030">Host cell inner membrane</keyword>
<comment type="subunit">
    <text evidence="1">Homomultimer. Self-associates to form a pore.</text>
</comment>
<comment type="domain">
    <text evidence="1">The first transmembrane region undergoes a helix to beta-hairpin conformational change, which is responsible for its self-association and pore formation in the host membrane. The coiled coil region is required for host cell lysis and for cytotoxic activity. The C-terminus determines the size of the hole.</text>
</comment>
<dbReference type="RefSeq" id="YP_010062397.1">
    <property type="nucleotide sequence ID" value="NC_054794.1"/>
</dbReference>
<keyword evidence="1" id="KW-0204">Cytolysis</keyword>
<dbReference type="InterPro" id="IPR032121">
    <property type="entry name" value="Myco_phage_holin"/>
</dbReference>
<proteinExistence type="inferred from homology"/>